<dbReference type="PROSITE" id="PS50097">
    <property type="entry name" value="BTB"/>
    <property type="match status" value="2"/>
</dbReference>
<dbReference type="PANTHER" id="PTHR22872:SF2">
    <property type="entry name" value="INHIBITOR OF BRUTON TYROSINE KINASE"/>
    <property type="match status" value="1"/>
</dbReference>
<protein>
    <recommendedName>
        <fullName evidence="3">BTB domain-containing protein</fullName>
    </recommendedName>
</protein>
<dbReference type="Gene3D" id="1.25.40.20">
    <property type="entry name" value="Ankyrin repeat-containing domain"/>
    <property type="match status" value="1"/>
</dbReference>
<dbReference type="InterPro" id="IPR002110">
    <property type="entry name" value="Ankyrin_rpt"/>
</dbReference>
<feature type="domain" description="BTB" evidence="3">
    <location>
        <begin position="599"/>
        <end position="668"/>
    </location>
</feature>
<feature type="domain" description="BTB" evidence="3">
    <location>
        <begin position="741"/>
        <end position="808"/>
    </location>
</feature>
<reference evidence="4" key="1">
    <citation type="submission" date="2022-08" db="UniProtKB">
        <authorList>
            <consortium name="EnsemblMetazoa"/>
        </authorList>
    </citation>
    <scope>IDENTIFICATION</scope>
    <source>
        <strain evidence="4">EBRO</strain>
    </source>
</reference>
<name>A0A182J887_ANOAO</name>
<organism evidence="4">
    <name type="scientific">Anopheles atroparvus</name>
    <name type="common">European mosquito</name>
    <dbReference type="NCBI Taxonomy" id="41427"/>
    <lineage>
        <taxon>Eukaryota</taxon>
        <taxon>Metazoa</taxon>
        <taxon>Ecdysozoa</taxon>
        <taxon>Arthropoda</taxon>
        <taxon>Hexapoda</taxon>
        <taxon>Insecta</taxon>
        <taxon>Pterygota</taxon>
        <taxon>Neoptera</taxon>
        <taxon>Endopterygota</taxon>
        <taxon>Diptera</taxon>
        <taxon>Nematocera</taxon>
        <taxon>Culicoidea</taxon>
        <taxon>Culicidae</taxon>
        <taxon>Anophelinae</taxon>
        <taxon>Anopheles</taxon>
    </lineage>
</organism>
<dbReference type="InterPro" id="IPR011333">
    <property type="entry name" value="SKP1/BTB/POZ_sf"/>
</dbReference>
<dbReference type="STRING" id="41427.A0A182J887"/>
<dbReference type="EnsemblMetazoa" id="AATE013242-RA">
    <property type="protein sequence ID" value="AATE013242-PA.1"/>
    <property type="gene ID" value="AATE013242"/>
</dbReference>
<evidence type="ECO:0000313" key="4">
    <source>
        <dbReference type="EnsemblMetazoa" id="AATE013242-PA.1"/>
    </source>
</evidence>
<dbReference type="SMART" id="SM00225">
    <property type="entry name" value="BTB"/>
    <property type="match status" value="2"/>
</dbReference>
<dbReference type="Pfam" id="PF00651">
    <property type="entry name" value="BTB"/>
    <property type="match status" value="2"/>
</dbReference>
<dbReference type="Pfam" id="PF00023">
    <property type="entry name" value="Ank"/>
    <property type="match status" value="2"/>
</dbReference>
<dbReference type="SUPFAM" id="SSF54695">
    <property type="entry name" value="POZ domain"/>
    <property type="match status" value="2"/>
</dbReference>
<dbReference type="PANTHER" id="PTHR22872">
    <property type="entry name" value="BTK-BINDING PROTEIN-RELATED"/>
    <property type="match status" value="1"/>
</dbReference>
<accession>A0A182J887</accession>
<feature type="compositionally biased region" description="Basic and acidic residues" evidence="2">
    <location>
        <begin position="1007"/>
        <end position="1022"/>
    </location>
</feature>
<dbReference type="InterPro" id="IPR000210">
    <property type="entry name" value="BTB/POZ_dom"/>
</dbReference>
<evidence type="ECO:0000256" key="2">
    <source>
        <dbReference type="SAM" id="MobiDB-lite"/>
    </source>
</evidence>
<dbReference type="Gene3D" id="2.130.10.30">
    <property type="entry name" value="Regulator of chromosome condensation 1/beta-lactamase-inhibitor protein II"/>
    <property type="match status" value="1"/>
</dbReference>
<dbReference type="Pfam" id="PF13540">
    <property type="entry name" value="RCC1_2"/>
    <property type="match status" value="1"/>
</dbReference>
<dbReference type="SUPFAM" id="SSF50985">
    <property type="entry name" value="RCC1/BLIP-II"/>
    <property type="match status" value="1"/>
</dbReference>
<dbReference type="Gene3D" id="3.30.710.10">
    <property type="entry name" value="Potassium Channel Kv1.1, Chain A"/>
    <property type="match status" value="2"/>
</dbReference>
<feature type="region of interest" description="Disordered" evidence="2">
    <location>
        <begin position="1189"/>
        <end position="1241"/>
    </location>
</feature>
<dbReference type="CDD" id="cd18500">
    <property type="entry name" value="BACK_IBtk"/>
    <property type="match status" value="1"/>
</dbReference>
<feature type="region of interest" description="Disordered" evidence="2">
    <location>
        <begin position="1089"/>
        <end position="1112"/>
    </location>
</feature>
<dbReference type="PROSITE" id="PS50088">
    <property type="entry name" value="ANK_REPEAT"/>
    <property type="match status" value="2"/>
</dbReference>
<evidence type="ECO:0000256" key="1">
    <source>
        <dbReference type="ARBA" id="ARBA00022737"/>
    </source>
</evidence>
<dbReference type="InterPro" id="IPR036770">
    <property type="entry name" value="Ankyrin_rpt-contain_sf"/>
</dbReference>
<dbReference type="PROSITE" id="PS50012">
    <property type="entry name" value="RCC1_3"/>
    <property type="match status" value="1"/>
</dbReference>
<evidence type="ECO:0000259" key="3">
    <source>
        <dbReference type="PROSITE" id="PS50097"/>
    </source>
</evidence>
<dbReference type="VEuPathDB" id="VectorBase:AATE013242"/>
<feature type="compositionally biased region" description="Polar residues" evidence="2">
    <location>
        <begin position="1213"/>
        <end position="1222"/>
    </location>
</feature>
<proteinExistence type="predicted"/>
<dbReference type="PROSITE" id="PS50297">
    <property type="entry name" value="ANK_REP_REGION"/>
    <property type="match status" value="2"/>
</dbReference>
<dbReference type="InterPro" id="IPR000408">
    <property type="entry name" value="Reg_chr_condens"/>
</dbReference>
<feature type="region of interest" description="Disordered" evidence="2">
    <location>
        <begin position="997"/>
        <end position="1035"/>
    </location>
</feature>
<dbReference type="PROSITE" id="PS00626">
    <property type="entry name" value="RCC1_2"/>
    <property type="match status" value="1"/>
</dbReference>
<feature type="region of interest" description="Disordered" evidence="2">
    <location>
        <begin position="939"/>
        <end position="966"/>
    </location>
</feature>
<keyword evidence="1" id="KW-0677">Repeat</keyword>
<dbReference type="SMART" id="SM00248">
    <property type="entry name" value="ANK"/>
    <property type="match status" value="2"/>
</dbReference>
<sequence length="1339" mass="149571">MFTINNYEYECTKKCRLVSHGNAITAALTKRAVSDEQLAAYIAKKCRNFANVLDEYGRSALHMAASVGRYAIVEWLIYQASVLSPFKRIRSQSTGLLVFQGASIAQKDLESGHTALHRAMYYGSVGSAVALVRHGASLDAPDEDFVNPMQLCSNVSEQRCNDVGSRGRVPLGPELMIWGQNKNYNLGIGNVQGRSNPESMEYFRKSRTGIGKCSISAYHSVFLTHGQAELYATGHGVGGRLGLGMEHTIAYPSKVTVPLKVGDRIVDIATGKHHTLVLTDNNNIYSCGENKHCQLGINPPPPKLLTFKEITGQSNISGKTINRIIAKDYHSIAVAEADVYVWGLNVGQFGFKRDQASLIVLPKAIQLIPEVVQGMDGAGSVVKRDTTIKLVESSNAAIVVYTQSKFLHIFTGYKVKTYKKPLMEKIECLSVTGGELHTTRDDVTRSSGDLRVLVFTASRNIYIWYEDCQQFVRCVFAQSRNLEVEKILWCANDALVLLLGNLYRGTITNKMPCTSRPQHSEYKETYTRKELCETLRSRIELKRIRNLNNVVDFVCDGEGENYGALVENTRRCFCVPELAESNYDYGTLLADASEMDAVHDVVLYVEGQPFAGHRFILYHRSELLRALLQKQPKEKEFHLKEHGFGGLTVGGFQLILRYLYTNQLVAVADVEKLARKPGSNRAGVTPVKPKASEMSEMCSKLKGMFDQMHLHALSNSVKNLAADPPIEPFPKIHHDSYPELYDLTIELQGRESLPAHKCVLVARLEYFSMMFAHSWTEKRKTADLKTVPREYMDVIVPFLYDNDYGRVRAQRYSESFLFSMIIICDQFFIEELKGIFETIISERVQLRNVGELLEFAYQYNCEVLKHVCMQFISVNFARLLEWHLLDGLEPTVLVQVDRFYKEFFQLADYRTITPFAEAIGDEELEQFVSDFRVDLEERPAVGDPKGKGVTPKGKQSGTPKISRLQQEKRNFEKEAMVYLQRLSFEEAAAVKERKISASTGGVTSPEGKIEQAITDRRQHEEASSGAKSWQKVPSSSASSVAAAEAKRRSVLSAALRANEVMKEEAKQQQTVTGSTETGYANLRTVLEKTPTPPHIQPVRSPDEGYESASNATRSAVSLGDFALQKGKLSQKQRKQRLSSGSAEKTLAEMVVGEGPIPEVIPSPVDVPPVVNPWKNVNSLPAANLFKIGESEADGPGVSPRLASAGASRKQRKSSTNEPSARNVTGIPDNNDGGSGADNSHSSAVIASTARQLRQRQLSTRSSAGEKDFNEILADERRQKQYYERVKSKSLVLTQIEERAIEELRAFYNVEQVFDESITIERYRPPQLDDGLNFAVWQYQ</sequence>
<dbReference type="InterPro" id="IPR051625">
    <property type="entry name" value="Signaling_Regulatory_Domain"/>
</dbReference>
<dbReference type="InterPro" id="IPR009091">
    <property type="entry name" value="RCC1/BLIP-II"/>
</dbReference>
<dbReference type="SUPFAM" id="SSF48403">
    <property type="entry name" value="Ankyrin repeat"/>
    <property type="match status" value="1"/>
</dbReference>